<evidence type="ECO:0000256" key="2">
    <source>
        <dbReference type="SAM" id="Phobius"/>
    </source>
</evidence>
<feature type="region of interest" description="Disordered" evidence="1">
    <location>
        <begin position="130"/>
        <end position="164"/>
    </location>
</feature>
<dbReference type="STRING" id="46177.SAMN05660976_01187"/>
<keyword evidence="2" id="KW-0472">Membrane</keyword>
<gene>
    <name evidence="4" type="ORF">SAMN05660976_01187</name>
</gene>
<feature type="compositionally biased region" description="Low complexity" evidence="1">
    <location>
        <begin position="130"/>
        <end position="147"/>
    </location>
</feature>
<proteinExistence type="predicted"/>
<dbReference type="AlphaFoldDB" id="A0A1H7JR08"/>
<feature type="chain" id="PRO_5011708774" description="CopC domain-containing protein" evidence="3">
    <location>
        <begin position="29"/>
        <end position="211"/>
    </location>
</feature>
<organism evidence="4 5">
    <name type="scientific">Nonomuraea pusilla</name>
    <dbReference type="NCBI Taxonomy" id="46177"/>
    <lineage>
        <taxon>Bacteria</taxon>
        <taxon>Bacillati</taxon>
        <taxon>Actinomycetota</taxon>
        <taxon>Actinomycetes</taxon>
        <taxon>Streptosporangiales</taxon>
        <taxon>Streptosporangiaceae</taxon>
        <taxon>Nonomuraea</taxon>
    </lineage>
</organism>
<sequence>MNVTLRNAVAAALFAGLAMLFGAPAASAHGGPIVLEVAGDGSHGVNVVATWKKDRHPVRDTVIGAAVATSTDGRSFGPVQLVSAPEGQNLYHVAQPLPTGEWRVTVTTTEPAETRKTVKVVARDIAAAAQPEQVAAPEAGQGAEAPVRAATSEPEQGAKGPVRAVAAEEPAGTADLTLTVVVVAVGVLVAVVTGVTVRRQLLRGKGPAIRS</sequence>
<protein>
    <recommendedName>
        <fullName evidence="6">CopC domain-containing protein</fullName>
    </recommendedName>
</protein>
<evidence type="ECO:0000256" key="3">
    <source>
        <dbReference type="SAM" id="SignalP"/>
    </source>
</evidence>
<keyword evidence="2" id="KW-1133">Transmembrane helix</keyword>
<evidence type="ECO:0000256" key="1">
    <source>
        <dbReference type="SAM" id="MobiDB-lite"/>
    </source>
</evidence>
<keyword evidence="3" id="KW-0732">Signal</keyword>
<feature type="signal peptide" evidence="3">
    <location>
        <begin position="1"/>
        <end position="28"/>
    </location>
</feature>
<evidence type="ECO:0000313" key="4">
    <source>
        <dbReference type="EMBL" id="SEK76277.1"/>
    </source>
</evidence>
<evidence type="ECO:0008006" key="6">
    <source>
        <dbReference type="Google" id="ProtNLM"/>
    </source>
</evidence>
<keyword evidence="2" id="KW-0812">Transmembrane</keyword>
<feature type="transmembrane region" description="Helical" evidence="2">
    <location>
        <begin position="176"/>
        <end position="197"/>
    </location>
</feature>
<accession>A0A1H7JR08</accession>
<reference evidence="4 5" key="1">
    <citation type="submission" date="2016-10" db="EMBL/GenBank/DDBJ databases">
        <authorList>
            <person name="de Groot N.N."/>
        </authorList>
    </citation>
    <scope>NUCLEOTIDE SEQUENCE [LARGE SCALE GENOMIC DNA]</scope>
    <source>
        <strain evidence="4 5">DSM 43357</strain>
    </source>
</reference>
<evidence type="ECO:0000313" key="5">
    <source>
        <dbReference type="Proteomes" id="UP000198953"/>
    </source>
</evidence>
<keyword evidence="5" id="KW-1185">Reference proteome</keyword>
<dbReference type="EMBL" id="FOBF01000002">
    <property type="protein sequence ID" value="SEK76277.1"/>
    <property type="molecule type" value="Genomic_DNA"/>
</dbReference>
<dbReference type="Proteomes" id="UP000198953">
    <property type="component" value="Unassembled WGS sequence"/>
</dbReference>
<dbReference type="OrthoDB" id="4258031at2"/>
<dbReference type="RefSeq" id="WP_143078567.1">
    <property type="nucleotide sequence ID" value="NZ_FOBF01000002.1"/>
</dbReference>
<name>A0A1H7JR08_9ACTN</name>